<evidence type="ECO:0000313" key="1">
    <source>
        <dbReference type="EMBL" id="ASR80050.1"/>
    </source>
</evidence>
<name>A0A222Z7M7_9CAUD</name>
<proteinExistence type="predicted"/>
<keyword evidence="2" id="KW-1185">Reference proteome</keyword>
<sequence>MYARYEFLVARSNQGRDQGIPISVLADDSNKAYAKANALSGLRSDDCNTWLVRIDEVEESNE</sequence>
<protein>
    <submittedName>
        <fullName evidence="1">Uncharacterized protein</fullName>
    </submittedName>
</protein>
<accession>A0A222Z7M7</accession>
<gene>
    <name evidence="1" type="ORF">SEA_ARCADIA_87</name>
</gene>
<organism evidence="1 2">
    <name type="scientific">Arthrobacter phage Arcadia</name>
    <dbReference type="NCBI Taxonomy" id="2024274"/>
    <lineage>
        <taxon>Viruses</taxon>
        <taxon>Duplodnaviria</taxon>
        <taxon>Heunggongvirae</taxon>
        <taxon>Uroviricota</taxon>
        <taxon>Caudoviricetes</taxon>
        <taxon>Mudcatvirus</taxon>
        <taxon>Mudcatvirus arcadia</taxon>
    </lineage>
</organism>
<reference evidence="1 2" key="1">
    <citation type="submission" date="2017-06" db="EMBL/GenBank/DDBJ databases">
        <authorList>
            <person name="Schoff C."/>
            <person name="Dunbar D."/>
            <person name="Schaff J.E."/>
            <person name="Dashiell C.L."/>
            <person name="Macialek J.A."/>
            <person name="Klyczek K."/>
            <person name="Bradley K.W."/>
            <person name="Asai D.J."/>
            <person name="Bowman C.A."/>
            <person name="Russell D.A."/>
            <person name="Pope W.H."/>
            <person name="Jacobs-Sera D."/>
            <person name="Hendrix R.W."/>
            <person name="Hatfull G.F."/>
        </authorList>
    </citation>
    <scope>NUCLEOTIDE SEQUENCE [LARGE SCALE GENOMIC DNA]</scope>
</reference>
<evidence type="ECO:0000313" key="2">
    <source>
        <dbReference type="Proteomes" id="UP000226315"/>
    </source>
</evidence>
<dbReference type="Proteomes" id="UP000226315">
    <property type="component" value="Segment"/>
</dbReference>
<dbReference type="EMBL" id="MF189170">
    <property type="protein sequence ID" value="ASR80050.1"/>
    <property type="molecule type" value="Genomic_DNA"/>
</dbReference>